<reference evidence="4" key="1">
    <citation type="submission" date="2022-07" db="EMBL/GenBank/DDBJ databases">
        <title>Parvularcula maris sp. nov., an algicidal bacterium isolated from seawater.</title>
        <authorList>
            <person name="Li F."/>
        </authorList>
    </citation>
    <scope>NUCLEOTIDE SEQUENCE</scope>
    <source>
        <strain evidence="4">BGMRC 0090</strain>
    </source>
</reference>
<keyword evidence="5" id="KW-1185">Reference proteome</keyword>
<dbReference type="CDD" id="cd02523">
    <property type="entry name" value="PC_cytidylyltransferase"/>
    <property type="match status" value="1"/>
</dbReference>
<dbReference type="RefSeq" id="WP_256620234.1">
    <property type="nucleotide sequence ID" value="NZ_JANIBC010000016.1"/>
</dbReference>
<organism evidence="4 5">
    <name type="scientific">Parvularcula maris</name>
    <dbReference type="NCBI Taxonomy" id="2965077"/>
    <lineage>
        <taxon>Bacteria</taxon>
        <taxon>Pseudomonadati</taxon>
        <taxon>Pseudomonadota</taxon>
        <taxon>Alphaproteobacteria</taxon>
        <taxon>Parvularculales</taxon>
        <taxon>Parvularculaceae</taxon>
        <taxon>Parvularcula</taxon>
    </lineage>
</organism>
<dbReference type="Pfam" id="PF00483">
    <property type="entry name" value="NTP_transferase"/>
    <property type="match status" value="1"/>
</dbReference>
<name>A0A9X2LB60_9PROT</name>
<dbReference type="SUPFAM" id="SSF53448">
    <property type="entry name" value="Nucleotide-diphospho-sugar transferases"/>
    <property type="match status" value="1"/>
</dbReference>
<accession>A0A9X2LB60</accession>
<dbReference type="Proteomes" id="UP001142610">
    <property type="component" value="Unassembled WGS sequence"/>
</dbReference>
<sequence>MKAIILSAGRGSRLLPLTDTLPKCLLEISGRTVLSLQLDTLAACGVREAVVITGYMPHLVEAEVEKASGIKVRTLFNPFYHIADNLASCWMARGEMQGDFLLINGDTLFEEALLRDVLAVPPNGISVTISKKNDYDDDDMKVTLNGEALTAIGKTLSPQETDAESIGMLRFTGDGPSRYVAELEAMMRTPEGNTSWFLKAINAVAGRGEPVTTCDITGRQFAELDTQEDYRALQEMFRSGEFPSPAPSR</sequence>
<evidence type="ECO:0000259" key="3">
    <source>
        <dbReference type="Pfam" id="PF00483"/>
    </source>
</evidence>
<dbReference type="InterPro" id="IPR005835">
    <property type="entry name" value="NTP_transferase_dom"/>
</dbReference>
<protein>
    <submittedName>
        <fullName evidence="4">Phosphocholine cytidylyltransferase family protein</fullName>
    </submittedName>
</protein>
<evidence type="ECO:0000313" key="4">
    <source>
        <dbReference type="EMBL" id="MCQ8186326.1"/>
    </source>
</evidence>
<dbReference type="Gene3D" id="3.90.550.10">
    <property type="entry name" value="Spore Coat Polysaccharide Biosynthesis Protein SpsA, Chain A"/>
    <property type="match status" value="1"/>
</dbReference>
<gene>
    <name evidence="4" type="ORF">NOG11_13140</name>
</gene>
<dbReference type="PANTHER" id="PTHR43584">
    <property type="entry name" value="NUCLEOTIDYL TRANSFERASE"/>
    <property type="match status" value="1"/>
</dbReference>
<dbReference type="GO" id="GO:0016779">
    <property type="term" value="F:nucleotidyltransferase activity"/>
    <property type="evidence" value="ECO:0007669"/>
    <property type="project" value="UniProtKB-KW"/>
</dbReference>
<proteinExistence type="predicted"/>
<keyword evidence="1" id="KW-0808">Transferase</keyword>
<keyword evidence="2 4" id="KW-0548">Nucleotidyltransferase</keyword>
<dbReference type="PANTHER" id="PTHR43584:SF8">
    <property type="entry name" value="N-ACETYLMURAMATE ALPHA-1-PHOSPHATE URIDYLYLTRANSFERASE"/>
    <property type="match status" value="1"/>
</dbReference>
<evidence type="ECO:0000256" key="1">
    <source>
        <dbReference type="ARBA" id="ARBA00022679"/>
    </source>
</evidence>
<dbReference type="AlphaFoldDB" id="A0A9X2LB60"/>
<dbReference type="InterPro" id="IPR029044">
    <property type="entry name" value="Nucleotide-diphossugar_trans"/>
</dbReference>
<dbReference type="EMBL" id="JANIBC010000016">
    <property type="protein sequence ID" value="MCQ8186326.1"/>
    <property type="molecule type" value="Genomic_DNA"/>
</dbReference>
<evidence type="ECO:0000256" key="2">
    <source>
        <dbReference type="ARBA" id="ARBA00022695"/>
    </source>
</evidence>
<comment type="caution">
    <text evidence="4">The sequence shown here is derived from an EMBL/GenBank/DDBJ whole genome shotgun (WGS) entry which is preliminary data.</text>
</comment>
<evidence type="ECO:0000313" key="5">
    <source>
        <dbReference type="Proteomes" id="UP001142610"/>
    </source>
</evidence>
<dbReference type="InterPro" id="IPR050065">
    <property type="entry name" value="GlmU-like"/>
</dbReference>
<feature type="domain" description="Nucleotidyl transferase" evidence="3">
    <location>
        <begin position="2"/>
        <end position="113"/>
    </location>
</feature>